<feature type="region of interest" description="Disordered" evidence="1">
    <location>
        <begin position="1"/>
        <end position="26"/>
    </location>
</feature>
<dbReference type="WBParaSite" id="maker-unitig_40763-snap-gene-0.2-mRNA-1">
    <property type="protein sequence ID" value="maker-unitig_40763-snap-gene-0.2-mRNA-1"/>
    <property type="gene ID" value="maker-unitig_40763-snap-gene-0.2"/>
</dbReference>
<proteinExistence type="predicted"/>
<protein>
    <submittedName>
        <fullName evidence="3">C2 domain-containing protein</fullName>
    </submittedName>
</protein>
<evidence type="ECO:0000313" key="2">
    <source>
        <dbReference type="Proteomes" id="UP000095280"/>
    </source>
</evidence>
<keyword evidence="2" id="KW-1185">Reference proteome</keyword>
<organism evidence="2 3">
    <name type="scientific">Macrostomum lignano</name>
    <dbReference type="NCBI Taxonomy" id="282301"/>
    <lineage>
        <taxon>Eukaryota</taxon>
        <taxon>Metazoa</taxon>
        <taxon>Spiralia</taxon>
        <taxon>Lophotrochozoa</taxon>
        <taxon>Platyhelminthes</taxon>
        <taxon>Rhabditophora</taxon>
        <taxon>Macrostomorpha</taxon>
        <taxon>Macrostomida</taxon>
        <taxon>Macrostomidae</taxon>
        <taxon>Macrostomum</taxon>
    </lineage>
</organism>
<feature type="region of interest" description="Disordered" evidence="1">
    <location>
        <begin position="68"/>
        <end position="87"/>
    </location>
</feature>
<name>A0A1I8FMA6_9PLAT</name>
<reference evidence="3" key="1">
    <citation type="submission" date="2016-11" db="UniProtKB">
        <authorList>
            <consortium name="WormBaseParasite"/>
        </authorList>
    </citation>
    <scope>IDENTIFICATION</scope>
</reference>
<evidence type="ECO:0000313" key="3">
    <source>
        <dbReference type="WBParaSite" id="maker-unitig_40763-snap-gene-0.2-mRNA-1"/>
    </source>
</evidence>
<dbReference type="AlphaFoldDB" id="A0A1I8FMA6"/>
<evidence type="ECO:0000256" key="1">
    <source>
        <dbReference type="SAM" id="MobiDB-lite"/>
    </source>
</evidence>
<dbReference type="Proteomes" id="UP000095280">
    <property type="component" value="Unplaced"/>
</dbReference>
<accession>A0A1I8FMA6</accession>
<feature type="compositionally biased region" description="Polar residues" evidence="1">
    <location>
        <begin position="1"/>
        <end position="10"/>
    </location>
</feature>
<sequence length="143" mass="15701">MASASQSPNCNAPIGTAVAAAGGPGSSRGVVVAFPSDFKQRERRRASMQDAIDASKINADLYSKLSEGQQHRAGQPLLPRGGLLPNRKTQTTTKFINERPEPEFEEKFIFELKPQRYKLERVGDYRVLDYDPCSMPTSACGQP</sequence>
<feature type="compositionally biased region" description="Low complexity" evidence="1">
    <location>
        <begin position="74"/>
        <end position="85"/>
    </location>
</feature>